<evidence type="ECO:0000313" key="1">
    <source>
        <dbReference type="EMBL" id="CAB4199012.1"/>
    </source>
</evidence>
<proteinExistence type="predicted"/>
<reference evidence="1" key="1">
    <citation type="submission" date="2020-05" db="EMBL/GenBank/DDBJ databases">
        <authorList>
            <person name="Chiriac C."/>
            <person name="Salcher M."/>
            <person name="Ghai R."/>
            <person name="Kavagutti S V."/>
        </authorList>
    </citation>
    <scope>NUCLEOTIDE SEQUENCE</scope>
</reference>
<organism evidence="1">
    <name type="scientific">uncultured Caudovirales phage</name>
    <dbReference type="NCBI Taxonomy" id="2100421"/>
    <lineage>
        <taxon>Viruses</taxon>
        <taxon>Duplodnaviria</taxon>
        <taxon>Heunggongvirae</taxon>
        <taxon>Uroviricota</taxon>
        <taxon>Caudoviricetes</taxon>
        <taxon>Peduoviridae</taxon>
        <taxon>Maltschvirus</taxon>
        <taxon>Maltschvirus maltsch</taxon>
    </lineage>
</organism>
<gene>
    <name evidence="1" type="ORF">UFOVP1333_14</name>
</gene>
<name>A0A6J5RSJ6_9CAUD</name>
<sequence>MSNWTVSRLEDGSYKAILPARVGRDGHNYEEVIVEQPVLNSHDFLTQKAFARTIMLTDSGASCEGLPEISGLLDRLRAEGFNQ</sequence>
<accession>A0A6J5RSJ6</accession>
<protein>
    <submittedName>
        <fullName evidence="1">Uncharacterized protein</fullName>
    </submittedName>
</protein>
<dbReference type="EMBL" id="LR797280">
    <property type="protein sequence ID" value="CAB4199012.1"/>
    <property type="molecule type" value="Genomic_DNA"/>
</dbReference>